<comment type="caution">
    <text evidence="1">The sequence shown here is derived from an EMBL/GenBank/DDBJ whole genome shotgun (WGS) entry which is preliminary data.</text>
</comment>
<dbReference type="Proteomes" id="UP000250744">
    <property type="component" value="Unassembled WGS sequence"/>
</dbReference>
<dbReference type="OrthoDB" id="9793236at2"/>
<keyword evidence="2" id="KW-1185">Reference proteome</keyword>
<evidence type="ECO:0000313" key="2">
    <source>
        <dbReference type="Proteomes" id="UP000250744"/>
    </source>
</evidence>
<proteinExistence type="predicted"/>
<protein>
    <recommendedName>
        <fullName evidence="3">Group II intron reverse transcriptase/maturase</fullName>
    </recommendedName>
</protein>
<sequence>MISEQSDDHWAKCSLDQVTVGAQPSEPCYPITLQDVLERSNMAQAWKRVRSNKGAAGTDGRSIEETAEYLQTQWPVIRDALLSGRYTPAPTRVVYIPKLGGGERMLGIPCVVDRLIQ</sequence>
<accession>A0A364NMB1</accession>
<name>A0A364NMB1_9GAMM</name>
<dbReference type="EMBL" id="QKRX01000005">
    <property type="protein sequence ID" value="RAU18223.1"/>
    <property type="molecule type" value="Genomic_DNA"/>
</dbReference>
<dbReference type="RefSeq" id="WP_112158866.1">
    <property type="nucleotide sequence ID" value="NZ_QKRX01000005.1"/>
</dbReference>
<gene>
    <name evidence="1" type="ORF">DN062_08270</name>
</gene>
<organism evidence="1 2">
    <name type="scientific">Nitrincola tibetensis</name>
    <dbReference type="NCBI Taxonomy" id="2219697"/>
    <lineage>
        <taxon>Bacteria</taxon>
        <taxon>Pseudomonadati</taxon>
        <taxon>Pseudomonadota</taxon>
        <taxon>Gammaproteobacteria</taxon>
        <taxon>Oceanospirillales</taxon>
        <taxon>Oceanospirillaceae</taxon>
        <taxon>Nitrincola</taxon>
    </lineage>
</organism>
<evidence type="ECO:0000313" key="1">
    <source>
        <dbReference type="EMBL" id="RAU18223.1"/>
    </source>
</evidence>
<evidence type="ECO:0008006" key="3">
    <source>
        <dbReference type="Google" id="ProtNLM"/>
    </source>
</evidence>
<dbReference type="AlphaFoldDB" id="A0A364NMB1"/>
<reference evidence="1 2" key="1">
    <citation type="submission" date="2018-06" db="EMBL/GenBank/DDBJ databases">
        <title>Nitrincola tibetense sp. nov., isolated from Lake XuguoCo on Tibetan Plateau.</title>
        <authorList>
            <person name="Xing P."/>
        </authorList>
    </citation>
    <scope>NUCLEOTIDE SEQUENCE [LARGE SCALE GENOMIC DNA]</scope>
    <source>
        <strain evidence="2">xg18</strain>
    </source>
</reference>